<evidence type="ECO:0000313" key="8">
    <source>
        <dbReference type="EMBL" id="SMF31570.1"/>
    </source>
</evidence>
<dbReference type="Pfam" id="PF13087">
    <property type="entry name" value="AAA_12"/>
    <property type="match status" value="1"/>
</dbReference>
<dbReference type="Gene3D" id="3.40.50.300">
    <property type="entry name" value="P-loop containing nucleotide triphosphate hydrolases"/>
    <property type="match status" value="2"/>
</dbReference>
<feature type="domain" description="DNA2/NAM7 helicase-like C-terminal" evidence="7">
    <location>
        <begin position="370"/>
        <end position="558"/>
    </location>
</feature>
<keyword evidence="4" id="KW-0347">Helicase</keyword>
<evidence type="ECO:0000259" key="7">
    <source>
        <dbReference type="Pfam" id="PF13087"/>
    </source>
</evidence>
<dbReference type="EMBL" id="FXAG01000013">
    <property type="protein sequence ID" value="SMF31570.1"/>
    <property type="molecule type" value="Genomic_DNA"/>
</dbReference>
<dbReference type="GO" id="GO:0005524">
    <property type="term" value="F:ATP binding"/>
    <property type="evidence" value="ECO:0007669"/>
    <property type="project" value="UniProtKB-KW"/>
</dbReference>
<dbReference type="InterPro" id="IPR047187">
    <property type="entry name" value="SF1_C_Upf1"/>
</dbReference>
<dbReference type="GO" id="GO:0043139">
    <property type="term" value="F:5'-3' DNA helicase activity"/>
    <property type="evidence" value="ECO:0007669"/>
    <property type="project" value="TreeGrafter"/>
</dbReference>
<dbReference type="InterPro" id="IPR050534">
    <property type="entry name" value="Coronavir_polyprotein_1ab"/>
</dbReference>
<proteinExistence type="inferred from homology"/>
<evidence type="ECO:0000259" key="6">
    <source>
        <dbReference type="Pfam" id="PF13086"/>
    </source>
</evidence>
<dbReference type="PANTHER" id="PTHR43788:SF8">
    <property type="entry name" value="DNA-BINDING PROTEIN SMUBP-2"/>
    <property type="match status" value="1"/>
</dbReference>
<keyword evidence="9" id="KW-1185">Reference proteome</keyword>
<feature type="domain" description="DNA2/NAM7 helicase helicase" evidence="6">
    <location>
        <begin position="144"/>
        <end position="216"/>
    </location>
</feature>
<keyword evidence="2" id="KW-0547">Nucleotide-binding</keyword>
<evidence type="ECO:0000256" key="2">
    <source>
        <dbReference type="ARBA" id="ARBA00022741"/>
    </source>
</evidence>
<dbReference type="Proteomes" id="UP000192920">
    <property type="component" value="Unassembled WGS sequence"/>
</dbReference>
<dbReference type="InterPro" id="IPR041677">
    <property type="entry name" value="DNA2/NAM7_AAA_11"/>
</dbReference>
<dbReference type="InterPro" id="IPR027417">
    <property type="entry name" value="P-loop_NTPase"/>
</dbReference>
<dbReference type="CDD" id="cd18808">
    <property type="entry name" value="SF1_C_Upf1"/>
    <property type="match status" value="1"/>
</dbReference>
<evidence type="ECO:0000256" key="1">
    <source>
        <dbReference type="ARBA" id="ARBA00007913"/>
    </source>
</evidence>
<dbReference type="Pfam" id="PF13086">
    <property type="entry name" value="AAA_11"/>
    <property type="match status" value="2"/>
</dbReference>
<dbReference type="GO" id="GO:0016787">
    <property type="term" value="F:hydrolase activity"/>
    <property type="evidence" value="ECO:0007669"/>
    <property type="project" value="UniProtKB-KW"/>
</dbReference>
<dbReference type="STRING" id="1123014.SAMN02745746_02532"/>
<dbReference type="SUPFAM" id="SSF52540">
    <property type="entry name" value="P-loop containing nucleoside triphosphate hydrolases"/>
    <property type="match status" value="1"/>
</dbReference>
<protein>
    <submittedName>
        <fullName evidence="8">AAA domain-containing protein</fullName>
    </submittedName>
</protein>
<keyword evidence="3" id="KW-0378">Hydrolase</keyword>
<dbReference type="AlphaFoldDB" id="A0A1Y6BWP7"/>
<evidence type="ECO:0000256" key="3">
    <source>
        <dbReference type="ARBA" id="ARBA00022801"/>
    </source>
</evidence>
<dbReference type="PANTHER" id="PTHR43788">
    <property type="entry name" value="DNA2/NAM7 HELICASE FAMILY MEMBER"/>
    <property type="match status" value="1"/>
</dbReference>
<keyword evidence="5" id="KW-0067">ATP-binding</keyword>
<evidence type="ECO:0000256" key="5">
    <source>
        <dbReference type="ARBA" id="ARBA00022840"/>
    </source>
</evidence>
<sequence>MTINTEATPQTLDFIEHIDDWIEYLTALLDITDDLGTQTKYKRQIKYLLKFRMGLNVNISHNKLLLHYYSKQAQKGGDDIRLKAEIAKENDKDNRRPKISAEAQKEVKKMVAQASEYISDLNMGFQAGAPIQDGYEDGDLAYELIKRALTCNDLFFLQGPPGTGKTTAIVEIVLQTLAAKPNARVLITSETHVAVDNALDRLSKICGSRLRSQIMRYPSYTITEFESELTKETDAKTQIIRTWNQARSYAPALTDVLYLSLEQGKVEDGVQKIPRWQYINAADKRQIIGVTCNQIDHLIDDDSEMFDLVIVDECSKATMPEWLMAMSVGNKCILVGDHNQLPPTFCEEESTALKTITKHKEKLIRNGVIDRIFKNLPEDRKGTLEKQYRMLPNIGEFISKHFYEGKLQHHRAKADHNFDQFGWYTYSPKGVRFPQDLGGVLENPIECDIILDCLHKMALMRSEQKSIGKPTRKLSVAVITPYRAQCRLLRDKIEAENFDKAKIGIEVDTVDAFQGRQADVVFFSFVRTWGPATFYADARRMNVAISRARDGVYLVGDKRYIYNAGKRDRIDFLVSLARLKELTRLN</sequence>
<accession>A0A1Y6BWP7</accession>
<dbReference type="InterPro" id="IPR041679">
    <property type="entry name" value="DNA2/NAM7-like_C"/>
</dbReference>
<comment type="similarity">
    <text evidence="1">Belongs to the DNA2/NAM7 helicase family.</text>
</comment>
<evidence type="ECO:0000313" key="9">
    <source>
        <dbReference type="Proteomes" id="UP000192920"/>
    </source>
</evidence>
<gene>
    <name evidence="8" type="ORF">SAMN02745746_02532</name>
</gene>
<reference evidence="9" key="1">
    <citation type="submission" date="2017-04" db="EMBL/GenBank/DDBJ databases">
        <authorList>
            <person name="Varghese N."/>
            <person name="Submissions S."/>
        </authorList>
    </citation>
    <scope>NUCLEOTIDE SEQUENCE [LARGE SCALE GENOMIC DNA]</scope>
    <source>
        <strain evidence="9">DSM 22618</strain>
    </source>
</reference>
<evidence type="ECO:0000256" key="4">
    <source>
        <dbReference type="ARBA" id="ARBA00022806"/>
    </source>
</evidence>
<organism evidence="8 9">
    <name type="scientific">Pseudogulbenkiania subflava DSM 22618</name>
    <dbReference type="NCBI Taxonomy" id="1123014"/>
    <lineage>
        <taxon>Bacteria</taxon>
        <taxon>Pseudomonadati</taxon>
        <taxon>Pseudomonadota</taxon>
        <taxon>Betaproteobacteria</taxon>
        <taxon>Neisseriales</taxon>
        <taxon>Chromobacteriaceae</taxon>
        <taxon>Pseudogulbenkiania</taxon>
    </lineage>
</organism>
<feature type="domain" description="DNA2/NAM7 helicase helicase" evidence="6">
    <location>
        <begin position="279"/>
        <end position="346"/>
    </location>
</feature>
<name>A0A1Y6BWP7_9NEIS</name>